<sequence>MNTNRILRKKEVLYLTGISAPTMYRLIAKGSFPFSRSLTGGRAVGWLESDIQSWINSRVKSEK</sequence>
<dbReference type="Proteomes" id="UP000867740">
    <property type="component" value="Unassembled WGS sequence"/>
</dbReference>
<dbReference type="InterPro" id="IPR010260">
    <property type="entry name" value="AlpA"/>
</dbReference>
<gene>
    <name evidence="1" type="ORF">I8531_005338</name>
</gene>
<proteinExistence type="predicted"/>
<dbReference type="SUPFAM" id="SSF46955">
    <property type="entry name" value="Putative DNA-binding domain"/>
    <property type="match status" value="1"/>
</dbReference>
<name>A0A9P3TCW9_KLUIN</name>
<organism evidence="1 2">
    <name type="scientific">Kluyvera intermedia</name>
    <name type="common">Enterobacter intermedius</name>
    <dbReference type="NCBI Taxonomy" id="61648"/>
    <lineage>
        <taxon>Bacteria</taxon>
        <taxon>Pseudomonadati</taxon>
        <taxon>Pseudomonadota</taxon>
        <taxon>Gammaproteobacteria</taxon>
        <taxon>Enterobacterales</taxon>
        <taxon>Enterobacteriaceae</taxon>
        <taxon>Kluyvera</taxon>
    </lineage>
</organism>
<accession>A0A9P3TCW9</accession>
<dbReference type="RefSeq" id="WP_047370577.1">
    <property type="nucleotide sequence ID" value="NZ_CABMNU010000005.1"/>
</dbReference>
<dbReference type="Gene3D" id="1.10.238.160">
    <property type="match status" value="1"/>
</dbReference>
<protein>
    <submittedName>
        <fullName evidence="1">AlpA family transcriptional regulator</fullName>
    </submittedName>
</protein>
<comment type="caution">
    <text evidence="1">The sequence shown here is derived from an EMBL/GenBank/DDBJ whole genome shotgun (WGS) entry which is preliminary data.</text>
</comment>
<dbReference type="InterPro" id="IPR009061">
    <property type="entry name" value="DNA-bd_dom_put_sf"/>
</dbReference>
<dbReference type="InterPro" id="IPR052931">
    <property type="entry name" value="Prophage_regulatory_activator"/>
</dbReference>
<dbReference type="AlphaFoldDB" id="A0A9P3TCW9"/>
<dbReference type="PANTHER" id="PTHR36154:SF1">
    <property type="entry name" value="DNA-BINDING TRANSCRIPTIONAL ACTIVATOR ALPA"/>
    <property type="match status" value="1"/>
</dbReference>
<reference evidence="1" key="1">
    <citation type="journal article" date="2018" name="Genome Biol.">
        <title>SKESA: strategic k-mer extension for scrupulous assemblies.</title>
        <authorList>
            <person name="Souvorov A."/>
            <person name="Agarwala R."/>
            <person name="Lipman D.J."/>
        </authorList>
    </citation>
    <scope>NUCLEOTIDE SEQUENCE</scope>
    <source>
        <strain evidence="1">CAVp300</strain>
    </source>
</reference>
<dbReference type="EMBL" id="DACSUM010000081">
    <property type="protein sequence ID" value="HAT3584930.1"/>
    <property type="molecule type" value="Genomic_DNA"/>
</dbReference>
<evidence type="ECO:0000313" key="2">
    <source>
        <dbReference type="Proteomes" id="UP000867740"/>
    </source>
</evidence>
<dbReference type="PANTHER" id="PTHR36154">
    <property type="entry name" value="DNA-BINDING TRANSCRIPTIONAL ACTIVATOR ALPA"/>
    <property type="match status" value="1"/>
</dbReference>
<evidence type="ECO:0000313" key="1">
    <source>
        <dbReference type="EMBL" id="HAT3584930.1"/>
    </source>
</evidence>
<dbReference type="Pfam" id="PF05930">
    <property type="entry name" value="Phage_AlpA"/>
    <property type="match status" value="1"/>
</dbReference>
<reference evidence="1" key="2">
    <citation type="submission" date="2020-10" db="EMBL/GenBank/DDBJ databases">
        <authorList>
            <consortium name="NCBI Pathogen Detection Project"/>
        </authorList>
    </citation>
    <scope>NUCLEOTIDE SEQUENCE</scope>
    <source>
        <strain evidence="1">CAVp300</strain>
    </source>
</reference>